<feature type="domain" description="SLH" evidence="3">
    <location>
        <begin position="543"/>
        <end position="606"/>
    </location>
</feature>
<dbReference type="GO" id="GO:0016787">
    <property type="term" value="F:hydrolase activity"/>
    <property type="evidence" value="ECO:0007669"/>
    <property type="project" value="UniProtKB-KW"/>
</dbReference>
<gene>
    <name evidence="4" type="ORF">U2I54_27215</name>
</gene>
<name>A0ABU5K4F6_9BACI</name>
<reference evidence="5" key="1">
    <citation type="submission" date="2023-11" db="EMBL/GenBank/DDBJ databases">
        <title>Genome Sequence of Bacillus pseudomycoides stain BUPM19.</title>
        <authorList>
            <person name="Farhat A."/>
        </authorList>
    </citation>
    <scope>NUCLEOTIDE SEQUENCE [LARGE SCALE GENOMIC DNA]</scope>
    <source>
        <strain evidence="5">BUPM19</strain>
    </source>
</reference>
<feature type="chain" id="PRO_5046905477" evidence="2">
    <location>
        <begin position="27"/>
        <end position="670"/>
    </location>
</feature>
<evidence type="ECO:0000256" key="2">
    <source>
        <dbReference type="SAM" id="SignalP"/>
    </source>
</evidence>
<protein>
    <submittedName>
        <fullName evidence="4">Serine hydrolase</fullName>
    </submittedName>
</protein>
<keyword evidence="5" id="KW-1185">Reference proteome</keyword>
<feature type="domain" description="SLH" evidence="3">
    <location>
        <begin position="481"/>
        <end position="541"/>
    </location>
</feature>
<dbReference type="SUPFAM" id="SSF56601">
    <property type="entry name" value="beta-lactamase/transpeptidase-like"/>
    <property type="match status" value="1"/>
</dbReference>
<sequence>MKRYIVLIASLIMFVSSFLGPVSSYAAGIDIGPSDEKELEDWMNQFFNQNEIKEMNIPGAAVVVVKDGKVLLKKGYGYANQEKKIPVDPNQTVFRVASVSKAFTATAVMQLVEQGKIQLNGDVNNYLDEVQIKNPFPQFVTPKHLLTHTTGFHTEVMKPEDIQMDVTKVSPLKDYVKERLPKVTRQPGESYMYDNYASTLQGYLVEKISGMPFEEYMKKNIFEPLSMKNSDFALAPAMQEHLATGYDEQGNPMQPYTIIPTVNPAGSMNSTAEDMAKYMIAYLNGGTYENERILKNETIEEMNQYHSAIHPKFPDTGYGLENVSFQSANGQYVIGKGGSLPDFSSAIWFLPEHKLGIFLTYNKQSTTDLRQEFFKKFMDHYYPQKEEEPKYMRTPKEELKRFEGEYMDLRTRFLVTKITAIGNGELLAEDGILGIKSKLKQLDPLLFVDEQGRKLAFKKDKNHTISYLKYVDISSYAEKSKLSHYKDISKKNPYADYIRYIQLLELTKNQTGKFHPNKPITRAEMAFMTARTLAQFNVSSPEKSVLFNDVPDHYWAKREIEIAVNLGIMKESTKKSFSPEESVSRQEAAVILINMMKILNPGLKDGNAKLKDKVDPWAEQAVKTVVALELYGPEVTKYRDGLVRYYAKRNMTHQEATAMIARAFYKSFGN</sequence>
<dbReference type="InterPro" id="IPR050491">
    <property type="entry name" value="AmpC-like"/>
</dbReference>
<dbReference type="InterPro" id="IPR001119">
    <property type="entry name" value="SLH_dom"/>
</dbReference>
<feature type="signal peptide" evidence="2">
    <location>
        <begin position="1"/>
        <end position="26"/>
    </location>
</feature>
<dbReference type="PROSITE" id="PS51272">
    <property type="entry name" value="SLH"/>
    <property type="match status" value="2"/>
</dbReference>
<dbReference type="Gene3D" id="3.40.710.10">
    <property type="entry name" value="DD-peptidase/beta-lactamase superfamily"/>
    <property type="match status" value="1"/>
</dbReference>
<evidence type="ECO:0000256" key="1">
    <source>
        <dbReference type="ARBA" id="ARBA00022729"/>
    </source>
</evidence>
<comment type="caution">
    <text evidence="4">The sequence shown here is derived from an EMBL/GenBank/DDBJ whole genome shotgun (WGS) entry which is preliminary data.</text>
</comment>
<dbReference type="InterPro" id="IPR001466">
    <property type="entry name" value="Beta-lactam-related"/>
</dbReference>
<dbReference type="RefSeq" id="WP_374219781.1">
    <property type="nucleotide sequence ID" value="NZ_JAXOVW010000186.1"/>
</dbReference>
<dbReference type="PANTHER" id="PTHR46825">
    <property type="entry name" value="D-ALANYL-D-ALANINE-CARBOXYPEPTIDASE/ENDOPEPTIDASE AMPH"/>
    <property type="match status" value="1"/>
</dbReference>
<evidence type="ECO:0000313" key="5">
    <source>
        <dbReference type="Proteomes" id="UP001291930"/>
    </source>
</evidence>
<dbReference type="Pfam" id="PF00395">
    <property type="entry name" value="SLH"/>
    <property type="match status" value="2"/>
</dbReference>
<dbReference type="EMBL" id="JAXOVW010000186">
    <property type="protein sequence ID" value="MDZ5610595.1"/>
    <property type="molecule type" value="Genomic_DNA"/>
</dbReference>
<dbReference type="InterPro" id="IPR012338">
    <property type="entry name" value="Beta-lactam/transpept-like"/>
</dbReference>
<accession>A0ABU5K4F6</accession>
<dbReference type="Proteomes" id="UP001291930">
    <property type="component" value="Unassembled WGS sequence"/>
</dbReference>
<evidence type="ECO:0000313" key="4">
    <source>
        <dbReference type="EMBL" id="MDZ5610595.1"/>
    </source>
</evidence>
<dbReference type="Pfam" id="PF00144">
    <property type="entry name" value="Beta-lactamase"/>
    <property type="match status" value="1"/>
</dbReference>
<evidence type="ECO:0000259" key="3">
    <source>
        <dbReference type="PROSITE" id="PS51272"/>
    </source>
</evidence>
<keyword evidence="4" id="KW-0378">Hydrolase</keyword>
<proteinExistence type="predicted"/>
<organism evidence="4 5">
    <name type="scientific">Bacillus bingmayongensis</name>
    <dbReference type="NCBI Taxonomy" id="1150157"/>
    <lineage>
        <taxon>Bacteria</taxon>
        <taxon>Bacillati</taxon>
        <taxon>Bacillota</taxon>
        <taxon>Bacilli</taxon>
        <taxon>Bacillales</taxon>
        <taxon>Bacillaceae</taxon>
        <taxon>Bacillus</taxon>
    </lineage>
</organism>
<keyword evidence="1 2" id="KW-0732">Signal</keyword>
<dbReference type="PANTHER" id="PTHR46825:SF9">
    <property type="entry name" value="BETA-LACTAMASE-RELATED DOMAIN-CONTAINING PROTEIN"/>
    <property type="match status" value="1"/>
</dbReference>